<protein>
    <submittedName>
        <fullName evidence="1">Uncharacterized protein</fullName>
    </submittedName>
</protein>
<evidence type="ECO:0000313" key="2">
    <source>
        <dbReference type="Proteomes" id="UP000053477"/>
    </source>
</evidence>
<gene>
    <name evidence="1" type="ORF">SCHPADRAFT_503191</name>
</gene>
<keyword evidence="2" id="KW-1185">Reference proteome</keyword>
<dbReference type="AlphaFoldDB" id="A0A0H2RGT1"/>
<organism evidence="1 2">
    <name type="scientific">Schizopora paradoxa</name>
    <dbReference type="NCBI Taxonomy" id="27342"/>
    <lineage>
        <taxon>Eukaryota</taxon>
        <taxon>Fungi</taxon>
        <taxon>Dikarya</taxon>
        <taxon>Basidiomycota</taxon>
        <taxon>Agaricomycotina</taxon>
        <taxon>Agaricomycetes</taxon>
        <taxon>Hymenochaetales</taxon>
        <taxon>Schizoporaceae</taxon>
        <taxon>Schizopora</taxon>
    </lineage>
</organism>
<sequence length="178" mass="20050">MNLRTTLQPEEILARMAWNVVESTKRLGSRRPERLKEVLVFLWGYFLCLCLDVCGSEIAVRSCRAVMGEAMGIYPYIDLPSSRGILCDSHARVVSAGQNPISVQAVRSMGRKGAAYRNLLSRRRSSWDGTDDGARWFSQAEGLNFSPMWSFRRAADGCFDVRERSKEVASPYLTAPTY</sequence>
<dbReference type="InParanoid" id="A0A0H2RGT1"/>
<dbReference type="Proteomes" id="UP000053477">
    <property type="component" value="Unassembled WGS sequence"/>
</dbReference>
<dbReference type="EMBL" id="KQ086017">
    <property type="protein sequence ID" value="KLO10787.1"/>
    <property type="molecule type" value="Genomic_DNA"/>
</dbReference>
<reference evidence="1 2" key="1">
    <citation type="submission" date="2015-04" db="EMBL/GenBank/DDBJ databases">
        <title>Complete genome sequence of Schizopora paradoxa KUC8140, a cosmopolitan wood degrader in East Asia.</title>
        <authorList>
            <consortium name="DOE Joint Genome Institute"/>
            <person name="Min B."/>
            <person name="Park H."/>
            <person name="Jang Y."/>
            <person name="Kim J.-J."/>
            <person name="Kim K.H."/>
            <person name="Pangilinan J."/>
            <person name="Lipzen A."/>
            <person name="Riley R."/>
            <person name="Grigoriev I.V."/>
            <person name="Spatafora J.W."/>
            <person name="Choi I.-G."/>
        </authorList>
    </citation>
    <scope>NUCLEOTIDE SEQUENCE [LARGE SCALE GENOMIC DNA]</scope>
    <source>
        <strain evidence="1 2">KUC8140</strain>
    </source>
</reference>
<accession>A0A0H2RGT1</accession>
<evidence type="ECO:0000313" key="1">
    <source>
        <dbReference type="EMBL" id="KLO10787.1"/>
    </source>
</evidence>
<proteinExistence type="predicted"/>
<name>A0A0H2RGT1_9AGAM</name>